<proteinExistence type="predicted"/>
<dbReference type="InterPro" id="IPR017850">
    <property type="entry name" value="Alkaline_phosphatase_core_sf"/>
</dbReference>
<keyword evidence="2" id="KW-0902">Two-component regulatory system</keyword>
<accession>A0A259U253</accession>
<organism evidence="5 6">
    <name type="scientific">Rubricoccus marinus</name>
    <dbReference type="NCBI Taxonomy" id="716817"/>
    <lineage>
        <taxon>Bacteria</taxon>
        <taxon>Pseudomonadati</taxon>
        <taxon>Rhodothermota</taxon>
        <taxon>Rhodothermia</taxon>
        <taxon>Rhodothermales</taxon>
        <taxon>Rubricoccaceae</taxon>
        <taxon>Rubricoccus</taxon>
    </lineage>
</organism>
<protein>
    <submittedName>
        <fullName evidence="5">Response regulator</fullName>
    </submittedName>
</protein>
<sequence>MPRILWADDEIDLLKPHVLFLEAKGYSVETVSNGADAVDRVENARFDVVFLDEQMPGLGGLDALEQIKERRPETPVVMITKSEEEHLMEDAIGRKIADYLIKPVHPKQLLLTCKRLLDGDRIRGEQVQQDYLQTFGQISARLGGSLDADEWIDVYRQLVRFDLELQGGDESVRQILDDQYKGANEAFSRFIEREYPEWISASARGEKPGEARPTMSHDIIGQSVMPLLGDVGGKPERPVVFFLIDCLRYDQWLLFERTLQQHYEVETDWHYSILPTATPYSRNAIFGGLLPVDLAKRFPDRFTADVRDDDEPSLNAHEDEFLRDLLDRRHRKDIRMRYEKISNQSDGAAFADRVTDLLQVDLSAVVVNFVDILAHSRSDSRILREIAPDVPAYRGLSTTWFEHSWLADAFKQLSEHDCTIVITSDHGAVRSLNATKVIGDRETSTSLRYKHGRNLKVESREAIFVKEPETYGLPRAGINENYVFATEDRYFVYPTNYHKYQERYRDSFLHGGVSLEEILLPVATLRPKG</sequence>
<dbReference type="InterPro" id="IPR011006">
    <property type="entry name" value="CheY-like_superfamily"/>
</dbReference>
<evidence type="ECO:0000256" key="1">
    <source>
        <dbReference type="ARBA" id="ARBA00022553"/>
    </source>
</evidence>
<keyword evidence="6" id="KW-1185">Reference proteome</keyword>
<dbReference type="PROSITE" id="PS50110">
    <property type="entry name" value="RESPONSE_REGULATORY"/>
    <property type="match status" value="1"/>
</dbReference>
<evidence type="ECO:0000313" key="5">
    <source>
        <dbReference type="EMBL" id="OZC03917.1"/>
    </source>
</evidence>
<dbReference type="AlphaFoldDB" id="A0A259U253"/>
<evidence type="ECO:0000256" key="2">
    <source>
        <dbReference type="ARBA" id="ARBA00023012"/>
    </source>
</evidence>
<evidence type="ECO:0000256" key="3">
    <source>
        <dbReference type="PROSITE-ProRule" id="PRU00169"/>
    </source>
</evidence>
<keyword evidence="1 3" id="KW-0597">Phosphoprotein</keyword>
<gene>
    <name evidence="5" type="ORF">BSZ36_13560</name>
</gene>
<dbReference type="Pfam" id="PF00072">
    <property type="entry name" value="Response_reg"/>
    <property type="match status" value="1"/>
</dbReference>
<dbReference type="EMBL" id="MQWB01000001">
    <property type="protein sequence ID" value="OZC03917.1"/>
    <property type="molecule type" value="Genomic_DNA"/>
</dbReference>
<dbReference type="GO" id="GO:0000160">
    <property type="term" value="P:phosphorelay signal transduction system"/>
    <property type="evidence" value="ECO:0007669"/>
    <property type="project" value="UniProtKB-KW"/>
</dbReference>
<feature type="domain" description="Response regulatory" evidence="4">
    <location>
        <begin position="3"/>
        <end position="117"/>
    </location>
</feature>
<name>A0A259U253_9BACT</name>
<dbReference type="Pfam" id="PF08665">
    <property type="entry name" value="PglZ"/>
    <property type="match status" value="1"/>
</dbReference>
<dbReference type="SUPFAM" id="SSF52172">
    <property type="entry name" value="CheY-like"/>
    <property type="match status" value="1"/>
</dbReference>
<dbReference type="CDD" id="cd00156">
    <property type="entry name" value="REC"/>
    <property type="match status" value="1"/>
</dbReference>
<dbReference type="InterPro" id="IPR050595">
    <property type="entry name" value="Bact_response_regulator"/>
</dbReference>
<dbReference type="SUPFAM" id="SSF53649">
    <property type="entry name" value="Alkaline phosphatase-like"/>
    <property type="match status" value="1"/>
</dbReference>
<dbReference type="SMART" id="SM00448">
    <property type="entry name" value="REC"/>
    <property type="match status" value="1"/>
</dbReference>
<comment type="caution">
    <text evidence="5">The sequence shown here is derived from an EMBL/GenBank/DDBJ whole genome shotgun (WGS) entry which is preliminary data.</text>
</comment>
<feature type="modified residue" description="4-aspartylphosphate" evidence="3">
    <location>
        <position position="52"/>
    </location>
</feature>
<evidence type="ECO:0000259" key="4">
    <source>
        <dbReference type="PROSITE" id="PS50110"/>
    </source>
</evidence>
<dbReference type="Gene3D" id="3.40.50.2300">
    <property type="match status" value="1"/>
</dbReference>
<evidence type="ECO:0000313" key="6">
    <source>
        <dbReference type="Proteomes" id="UP000216446"/>
    </source>
</evidence>
<dbReference type="InterPro" id="IPR001789">
    <property type="entry name" value="Sig_transdc_resp-reg_receiver"/>
</dbReference>
<dbReference type="OrthoDB" id="9813025at2"/>
<dbReference type="Proteomes" id="UP000216446">
    <property type="component" value="Unassembled WGS sequence"/>
</dbReference>
<dbReference type="PANTHER" id="PTHR44591">
    <property type="entry name" value="STRESS RESPONSE REGULATOR PROTEIN 1"/>
    <property type="match status" value="1"/>
</dbReference>
<dbReference type="InParanoid" id="A0A259U253"/>
<dbReference type="RefSeq" id="WP_094549822.1">
    <property type="nucleotide sequence ID" value="NZ_MQWB01000001.1"/>
</dbReference>
<reference evidence="5 6" key="1">
    <citation type="submission" date="2016-11" db="EMBL/GenBank/DDBJ databases">
        <title>Study of marine rhodopsin-containing bacteria.</title>
        <authorList>
            <person name="Yoshizawa S."/>
            <person name="Kumagai Y."/>
            <person name="Kogure K."/>
        </authorList>
    </citation>
    <scope>NUCLEOTIDE SEQUENCE [LARGE SCALE GENOMIC DNA]</scope>
    <source>
        <strain evidence="5 6">SG-29</strain>
    </source>
</reference>
<dbReference type="PANTHER" id="PTHR44591:SF14">
    <property type="entry name" value="PROTEIN PILG"/>
    <property type="match status" value="1"/>
</dbReference>